<evidence type="ECO:0000256" key="1">
    <source>
        <dbReference type="SAM" id="Phobius"/>
    </source>
</evidence>
<organism evidence="2 3">
    <name type="scientific">Methylobacterium pseudosasicola</name>
    <dbReference type="NCBI Taxonomy" id="582667"/>
    <lineage>
        <taxon>Bacteria</taxon>
        <taxon>Pseudomonadati</taxon>
        <taxon>Pseudomonadota</taxon>
        <taxon>Alphaproteobacteria</taxon>
        <taxon>Hyphomicrobiales</taxon>
        <taxon>Methylobacteriaceae</taxon>
        <taxon>Methylobacterium</taxon>
    </lineage>
</organism>
<protein>
    <submittedName>
        <fullName evidence="2">Uncharacterized protein</fullName>
    </submittedName>
</protein>
<keyword evidence="3" id="KW-1185">Reference proteome</keyword>
<evidence type="ECO:0000313" key="2">
    <source>
        <dbReference type="EMBL" id="SFL75586.1"/>
    </source>
</evidence>
<name>A0A1I4KAP8_9HYPH</name>
<dbReference type="EMBL" id="FOTK01000010">
    <property type="protein sequence ID" value="SFL75586.1"/>
    <property type="molecule type" value="Genomic_DNA"/>
</dbReference>
<evidence type="ECO:0000313" key="3">
    <source>
        <dbReference type="Proteomes" id="UP000199048"/>
    </source>
</evidence>
<feature type="transmembrane region" description="Helical" evidence="1">
    <location>
        <begin position="6"/>
        <end position="33"/>
    </location>
</feature>
<gene>
    <name evidence="2" type="ORF">SAMN05192568_10101</name>
</gene>
<dbReference type="Proteomes" id="UP000199048">
    <property type="component" value="Unassembled WGS sequence"/>
</dbReference>
<feature type="non-terminal residue" evidence="2">
    <location>
        <position position="113"/>
    </location>
</feature>
<feature type="transmembrane region" description="Helical" evidence="1">
    <location>
        <begin position="45"/>
        <end position="68"/>
    </location>
</feature>
<accession>A0A1I4KAP8</accession>
<keyword evidence="1" id="KW-1133">Transmembrane helix</keyword>
<feature type="transmembrane region" description="Helical" evidence="1">
    <location>
        <begin position="88"/>
        <end position="110"/>
    </location>
</feature>
<sequence length="113" mass="10769">MPVELVVLIELAGALACAAGTVELVAGIAVALAVTGRVPTDALPLAAFVVLVELGAVPVALGAAPAGFGDTGALAVGLVVPAEPVDGAAAWDVALAAAAGRVPVVVLPIAEFV</sequence>
<dbReference type="AlphaFoldDB" id="A0A1I4KAP8"/>
<proteinExistence type="predicted"/>
<reference evidence="3" key="1">
    <citation type="submission" date="2016-10" db="EMBL/GenBank/DDBJ databases">
        <authorList>
            <person name="Varghese N."/>
            <person name="Submissions S."/>
        </authorList>
    </citation>
    <scope>NUCLEOTIDE SEQUENCE [LARGE SCALE GENOMIC DNA]</scope>
    <source>
        <strain evidence="3">BL36</strain>
    </source>
</reference>
<keyword evidence="1" id="KW-0812">Transmembrane</keyword>
<keyword evidence="1" id="KW-0472">Membrane</keyword>